<feature type="transmembrane region" description="Helical" evidence="7">
    <location>
        <begin position="75"/>
        <end position="93"/>
    </location>
</feature>
<proteinExistence type="inferred from homology"/>
<sequence>MLQYVAIILIMLGLYGLLTQRNVIKIIISLNVLEIGLNIFIISVGYVTDGVAPIFTSTYPTNAVAFVDPLPQALVLTAIVIGVGTTALGLALAKNIYNQYGTFDLDEIKGEE</sequence>
<gene>
    <name evidence="8" type="ORF">G4Z02_09405</name>
</gene>
<comment type="similarity">
    <text evidence="2">Belongs to the CPA3 antiporters (TC 2.A.63) subunit C family.</text>
</comment>
<feature type="transmembrane region" description="Helical" evidence="7">
    <location>
        <begin position="35"/>
        <end position="55"/>
    </location>
</feature>
<dbReference type="PANTHER" id="PTHR34583:SF2">
    <property type="entry name" value="ANTIPORTER SUBUNIT MNHC2-RELATED"/>
    <property type="match status" value="1"/>
</dbReference>
<dbReference type="Pfam" id="PF00420">
    <property type="entry name" value="Oxidored_q2"/>
    <property type="match status" value="1"/>
</dbReference>
<reference evidence="8 9" key="1">
    <citation type="submission" date="2020-02" db="EMBL/GenBank/DDBJ databases">
        <authorList>
            <person name="Zheng R.K."/>
            <person name="Sun C.M."/>
        </authorList>
    </citation>
    <scope>NUCLEOTIDE SEQUENCE [LARGE SCALE GENOMIC DNA]</scope>
    <source>
        <strain evidence="9">zrk13</strain>
    </source>
</reference>
<accession>A0A7L7KT86</accession>
<evidence type="ECO:0000313" key="9">
    <source>
        <dbReference type="Proteomes" id="UP000514720"/>
    </source>
</evidence>
<dbReference type="KEGG" id="xcl:G4Z02_09405"/>
<evidence type="ECO:0000313" key="8">
    <source>
        <dbReference type="EMBL" id="QMS85953.1"/>
    </source>
</evidence>
<keyword evidence="4 7" id="KW-0812">Transmembrane</keyword>
<evidence type="ECO:0000256" key="2">
    <source>
        <dbReference type="ARBA" id="ARBA00010388"/>
    </source>
</evidence>
<keyword evidence="9" id="KW-1185">Reference proteome</keyword>
<dbReference type="RefSeq" id="WP_258877767.1">
    <property type="nucleotide sequence ID" value="NZ_CP048914.1"/>
</dbReference>
<evidence type="ECO:0000256" key="7">
    <source>
        <dbReference type="SAM" id="Phobius"/>
    </source>
</evidence>
<comment type="subcellular location">
    <subcellularLocation>
        <location evidence="1">Cell membrane</location>
        <topology evidence="1">Multi-pass membrane protein</topology>
    </subcellularLocation>
</comment>
<organism evidence="8 9">
    <name type="scientific">Candidatus Xianfuyuplasma coldseepsis</name>
    <dbReference type="NCBI Taxonomy" id="2782163"/>
    <lineage>
        <taxon>Bacteria</taxon>
        <taxon>Bacillati</taxon>
        <taxon>Mycoplasmatota</taxon>
        <taxon>Mollicutes</taxon>
        <taxon>Candidatus Izemoplasmatales</taxon>
        <taxon>Candidatus Izemoplasmataceae</taxon>
        <taxon>Candidatus Xianfuyuplasma</taxon>
    </lineage>
</organism>
<feature type="transmembrane region" description="Helical" evidence="7">
    <location>
        <begin position="6"/>
        <end position="23"/>
    </location>
</feature>
<dbReference type="InterPro" id="IPR039428">
    <property type="entry name" value="NUOK/Mnh_C1-like"/>
</dbReference>
<keyword evidence="6 7" id="KW-0472">Membrane</keyword>
<keyword evidence="5 7" id="KW-1133">Transmembrane helix</keyword>
<dbReference type="Gene3D" id="1.10.287.3510">
    <property type="match status" value="1"/>
</dbReference>
<evidence type="ECO:0000256" key="4">
    <source>
        <dbReference type="ARBA" id="ARBA00022692"/>
    </source>
</evidence>
<keyword evidence="3" id="KW-1003">Cell membrane</keyword>
<evidence type="ECO:0000256" key="5">
    <source>
        <dbReference type="ARBA" id="ARBA00022989"/>
    </source>
</evidence>
<evidence type="ECO:0000256" key="6">
    <source>
        <dbReference type="ARBA" id="ARBA00023136"/>
    </source>
</evidence>
<dbReference type="InterPro" id="IPR050601">
    <property type="entry name" value="CPA3_antiporter_subunitC"/>
</dbReference>
<dbReference type="Proteomes" id="UP000514720">
    <property type="component" value="Chromosome"/>
</dbReference>
<name>A0A7L7KT86_9MOLU</name>
<protein>
    <submittedName>
        <fullName evidence="8">Cation:proton antiporter subunit C</fullName>
    </submittedName>
</protein>
<dbReference type="PANTHER" id="PTHR34583">
    <property type="entry name" value="ANTIPORTER SUBUNIT MNHC2-RELATED"/>
    <property type="match status" value="1"/>
</dbReference>
<dbReference type="AlphaFoldDB" id="A0A7L7KT86"/>
<evidence type="ECO:0000256" key="3">
    <source>
        <dbReference type="ARBA" id="ARBA00022475"/>
    </source>
</evidence>
<evidence type="ECO:0000256" key="1">
    <source>
        <dbReference type="ARBA" id="ARBA00004651"/>
    </source>
</evidence>
<dbReference type="GO" id="GO:0005886">
    <property type="term" value="C:plasma membrane"/>
    <property type="evidence" value="ECO:0007669"/>
    <property type="project" value="UniProtKB-SubCell"/>
</dbReference>
<dbReference type="EMBL" id="CP048914">
    <property type="protein sequence ID" value="QMS85953.1"/>
    <property type="molecule type" value="Genomic_DNA"/>
</dbReference>